<proteinExistence type="predicted"/>
<evidence type="ECO:0000313" key="2">
    <source>
        <dbReference type="EMBL" id="KAJ9186351.1"/>
    </source>
</evidence>
<dbReference type="PANTHER" id="PTHR37259:SF2">
    <property type="entry name" value="OS07G0474300 PROTEIN"/>
    <property type="match status" value="1"/>
</dbReference>
<feature type="compositionally biased region" description="Basic and acidic residues" evidence="1">
    <location>
        <begin position="1"/>
        <end position="10"/>
    </location>
</feature>
<accession>A0ABQ9N3Z2</accession>
<keyword evidence="3" id="KW-1185">Reference proteome</keyword>
<reference evidence="2" key="1">
    <citation type="journal article" date="2023" name="Plant Biotechnol. J.">
        <title>Chromosome-level wild Hevea brasiliensis genome provides new tools for genomic-assisted breeding and valuable loci to elevate rubber yield.</title>
        <authorList>
            <person name="Cheng H."/>
            <person name="Song X."/>
            <person name="Hu Y."/>
            <person name="Wu T."/>
            <person name="Yang Q."/>
            <person name="An Z."/>
            <person name="Feng S."/>
            <person name="Deng Z."/>
            <person name="Wu W."/>
            <person name="Zeng X."/>
            <person name="Tu M."/>
            <person name="Wang X."/>
            <person name="Huang H."/>
        </authorList>
    </citation>
    <scope>NUCLEOTIDE SEQUENCE</scope>
    <source>
        <strain evidence="2">MT/VB/25A 57/8</strain>
    </source>
</reference>
<evidence type="ECO:0000313" key="3">
    <source>
        <dbReference type="Proteomes" id="UP001174677"/>
    </source>
</evidence>
<dbReference type="Proteomes" id="UP001174677">
    <property type="component" value="Chromosome 2"/>
</dbReference>
<sequence length="205" mass="23235">MSKMKYDRKPPLAKSPIRLRPRRVLRPNTSFVQTPPGSLAKSQKPNPTRDMEGSDLCTEYRTISWELQALARKVQDEFGNGNSTSAGISASANSSTLFERGRFYEMYSARRNERLKRKKGETGEGGKTSYNLGITVESSKKRDSKKLESLRKSISAAFSVERSENPRYSLRSLSKENKKPPLVINYEKSLLASERKVGARRVRKI</sequence>
<comment type="caution">
    <text evidence="2">The sequence shown here is derived from an EMBL/GenBank/DDBJ whole genome shotgun (WGS) entry which is preliminary data.</text>
</comment>
<name>A0ABQ9N3Z2_HEVBR</name>
<gene>
    <name evidence="2" type="ORF">P3X46_001931</name>
</gene>
<dbReference type="PANTHER" id="PTHR37259">
    <property type="entry name" value="OS07G0474300 PROTEIN"/>
    <property type="match status" value="1"/>
</dbReference>
<protein>
    <recommendedName>
        <fullName evidence="4">DUF3741 domain-containing protein</fullName>
    </recommendedName>
</protein>
<feature type="region of interest" description="Disordered" evidence="1">
    <location>
        <begin position="1"/>
        <end position="54"/>
    </location>
</feature>
<feature type="compositionally biased region" description="Polar residues" evidence="1">
    <location>
        <begin position="28"/>
        <end position="46"/>
    </location>
</feature>
<evidence type="ECO:0000256" key="1">
    <source>
        <dbReference type="SAM" id="MobiDB-lite"/>
    </source>
</evidence>
<evidence type="ECO:0008006" key="4">
    <source>
        <dbReference type="Google" id="ProtNLM"/>
    </source>
</evidence>
<dbReference type="EMBL" id="JARPOI010000002">
    <property type="protein sequence ID" value="KAJ9186351.1"/>
    <property type="molecule type" value="Genomic_DNA"/>
</dbReference>
<organism evidence="2 3">
    <name type="scientific">Hevea brasiliensis</name>
    <name type="common">Para rubber tree</name>
    <name type="synonym">Siphonia brasiliensis</name>
    <dbReference type="NCBI Taxonomy" id="3981"/>
    <lineage>
        <taxon>Eukaryota</taxon>
        <taxon>Viridiplantae</taxon>
        <taxon>Streptophyta</taxon>
        <taxon>Embryophyta</taxon>
        <taxon>Tracheophyta</taxon>
        <taxon>Spermatophyta</taxon>
        <taxon>Magnoliopsida</taxon>
        <taxon>eudicotyledons</taxon>
        <taxon>Gunneridae</taxon>
        <taxon>Pentapetalae</taxon>
        <taxon>rosids</taxon>
        <taxon>fabids</taxon>
        <taxon>Malpighiales</taxon>
        <taxon>Euphorbiaceae</taxon>
        <taxon>Crotonoideae</taxon>
        <taxon>Micrandreae</taxon>
        <taxon>Hevea</taxon>
    </lineage>
</organism>